<organism evidence="2 3">
    <name type="scientific">Lasiosphaeris hirsuta</name>
    <dbReference type="NCBI Taxonomy" id="260670"/>
    <lineage>
        <taxon>Eukaryota</taxon>
        <taxon>Fungi</taxon>
        <taxon>Dikarya</taxon>
        <taxon>Ascomycota</taxon>
        <taxon>Pezizomycotina</taxon>
        <taxon>Sordariomycetes</taxon>
        <taxon>Sordariomycetidae</taxon>
        <taxon>Sordariales</taxon>
        <taxon>Lasiosphaeriaceae</taxon>
        <taxon>Lasiosphaeris</taxon>
    </lineage>
</organism>
<accession>A0AA40B884</accession>
<gene>
    <name evidence="2" type="ORF">B0H67DRAFT_516</name>
</gene>
<feature type="region of interest" description="Disordered" evidence="1">
    <location>
        <begin position="109"/>
        <end position="137"/>
    </location>
</feature>
<dbReference type="Proteomes" id="UP001172102">
    <property type="component" value="Unassembled WGS sequence"/>
</dbReference>
<evidence type="ECO:0000256" key="1">
    <source>
        <dbReference type="SAM" id="MobiDB-lite"/>
    </source>
</evidence>
<proteinExistence type="predicted"/>
<evidence type="ECO:0000313" key="3">
    <source>
        <dbReference type="Proteomes" id="UP001172102"/>
    </source>
</evidence>
<dbReference type="AlphaFoldDB" id="A0AA40B884"/>
<keyword evidence="3" id="KW-1185">Reference proteome</keyword>
<evidence type="ECO:0000313" key="2">
    <source>
        <dbReference type="EMBL" id="KAK0729474.1"/>
    </source>
</evidence>
<comment type="caution">
    <text evidence="2">The sequence shown here is derived from an EMBL/GenBank/DDBJ whole genome shotgun (WGS) entry which is preliminary data.</text>
</comment>
<dbReference type="EMBL" id="JAUKUA010000001">
    <property type="protein sequence ID" value="KAK0729474.1"/>
    <property type="molecule type" value="Genomic_DNA"/>
</dbReference>
<name>A0AA40B884_9PEZI</name>
<sequence length="223" mass="24785">MPLRSLMPGHIPTTAIESARVGKRECRVFEGAVTASPTWWPKLIAVLETPLNLHPSNLRSRLRVLDYQTTPSSTRKGVWLNHGQPRCRNGCRPGHMSFALCGPVQRGRGNRKTSPGACRPLFRPPFSGEGDWGGGQGRAAEQVEECGQPGRFPSCAVDRKRQGGRNDNAVCFFECTVQAASSRTRSNHPGPRNTTFRIVCNVMVAWSFPSLSIHFWEYRLTNI</sequence>
<reference evidence="2" key="1">
    <citation type="submission" date="2023-06" db="EMBL/GenBank/DDBJ databases">
        <title>Genome-scale phylogeny and comparative genomics of the fungal order Sordariales.</title>
        <authorList>
            <consortium name="Lawrence Berkeley National Laboratory"/>
            <person name="Hensen N."/>
            <person name="Bonometti L."/>
            <person name="Westerberg I."/>
            <person name="Brannstrom I.O."/>
            <person name="Guillou S."/>
            <person name="Cros-Aarteil S."/>
            <person name="Calhoun S."/>
            <person name="Haridas S."/>
            <person name="Kuo A."/>
            <person name="Mondo S."/>
            <person name="Pangilinan J."/>
            <person name="Riley R."/>
            <person name="Labutti K."/>
            <person name="Andreopoulos B."/>
            <person name="Lipzen A."/>
            <person name="Chen C."/>
            <person name="Yanf M."/>
            <person name="Daum C."/>
            <person name="Ng V."/>
            <person name="Clum A."/>
            <person name="Steindorff A."/>
            <person name="Ohm R."/>
            <person name="Martin F."/>
            <person name="Silar P."/>
            <person name="Natvig D."/>
            <person name="Lalanne C."/>
            <person name="Gautier V."/>
            <person name="Ament-Velasquez S.L."/>
            <person name="Kruys A."/>
            <person name="Hutchinson M.I."/>
            <person name="Powell A.J."/>
            <person name="Barry K."/>
            <person name="Miller A.N."/>
            <person name="Grigoriev I.V."/>
            <person name="Debuchy R."/>
            <person name="Gladieux P."/>
            <person name="Thoren M.H."/>
            <person name="Johannesson H."/>
        </authorList>
    </citation>
    <scope>NUCLEOTIDE SEQUENCE</scope>
    <source>
        <strain evidence="2">SMH4607-1</strain>
    </source>
</reference>
<protein>
    <submittedName>
        <fullName evidence="2">Uncharacterized protein</fullName>
    </submittedName>
</protein>